<dbReference type="HOGENOM" id="CLU_3181928_0_0_9"/>
<keyword evidence="2" id="KW-0614">Plasmid</keyword>
<keyword evidence="1" id="KW-0472">Membrane</keyword>
<organism evidence="2 3">
    <name type="scientific">Clostridium botulinum (strain Okra / Type B1)</name>
    <dbReference type="NCBI Taxonomy" id="498213"/>
    <lineage>
        <taxon>Bacteria</taxon>
        <taxon>Bacillati</taxon>
        <taxon>Bacillota</taxon>
        <taxon>Clostridia</taxon>
        <taxon>Eubacteriales</taxon>
        <taxon>Clostridiaceae</taxon>
        <taxon>Clostridium</taxon>
    </lineage>
</organism>
<dbReference type="RefSeq" id="WP_003401907.1">
    <property type="nucleotide sequence ID" value="NC_010379.1"/>
</dbReference>
<evidence type="ECO:0000313" key="3">
    <source>
        <dbReference type="Proteomes" id="UP000008541"/>
    </source>
</evidence>
<keyword evidence="1" id="KW-0812">Transmembrane</keyword>
<dbReference type="Proteomes" id="UP000008541">
    <property type="component" value="Plasmid pCLD"/>
</dbReference>
<sequence length="46" mass="5383">MLERIAMKLATKIGLNLEDLLKVIYKKANSLIIQIAICFFIYYMCK</sequence>
<accession>B1INH8</accession>
<dbReference type="EMBL" id="CP000940">
    <property type="protein sequence ID" value="ACA47049.1"/>
    <property type="molecule type" value="Genomic_DNA"/>
</dbReference>
<geneLocation type="plasmid" evidence="2 3">
    <name>pCLD</name>
</geneLocation>
<proteinExistence type="predicted"/>
<feature type="transmembrane region" description="Helical" evidence="1">
    <location>
        <begin position="28"/>
        <end position="45"/>
    </location>
</feature>
<reference evidence="2 3" key="1">
    <citation type="journal article" date="2007" name="PLoS ONE">
        <title>Analysis of the neurotoxin complex genes in Clostridium botulinum A1-A4 and B1 strains: BoNT/A3, /Ba4 and /B1 clusters are located within plasmids.</title>
        <authorList>
            <person name="Smith T.J."/>
            <person name="Hill K.K."/>
            <person name="Foley B.T."/>
            <person name="Detter J.C."/>
            <person name="Munk A.C."/>
            <person name="Bruce D.C."/>
            <person name="Doggett N.A."/>
            <person name="Smith L.A."/>
            <person name="Marks J.D."/>
            <person name="Xie G."/>
            <person name="Brettin T.S."/>
        </authorList>
    </citation>
    <scope>NUCLEOTIDE SEQUENCE [LARGE SCALE GENOMIC DNA]</scope>
    <source>
        <strain evidence="3">Okra / Type B1</strain>
        <plasmid evidence="2 3">pCLD</plasmid>
    </source>
</reference>
<name>B1INH8_CLOBK</name>
<evidence type="ECO:0000313" key="2">
    <source>
        <dbReference type="EMBL" id="ACA47049.1"/>
    </source>
</evidence>
<keyword evidence="1" id="KW-1133">Transmembrane helix</keyword>
<evidence type="ECO:0000256" key="1">
    <source>
        <dbReference type="SAM" id="Phobius"/>
    </source>
</evidence>
<dbReference type="AlphaFoldDB" id="B1INH8"/>
<dbReference type="KEGG" id="cbb:CLD_A0001"/>
<protein>
    <submittedName>
        <fullName evidence="2">Uncharacterized protein</fullName>
    </submittedName>
</protein>
<gene>
    <name evidence="2" type="ordered locus">CLD_A0001</name>
</gene>